<evidence type="ECO:0000256" key="6">
    <source>
        <dbReference type="ARBA" id="ARBA00023139"/>
    </source>
</evidence>
<dbReference type="GO" id="GO:0019706">
    <property type="term" value="F:protein-cysteine S-palmitoyltransferase activity"/>
    <property type="evidence" value="ECO:0007669"/>
    <property type="project" value="UniProtKB-EC"/>
</dbReference>
<keyword evidence="2 10" id="KW-0808">Transferase</keyword>
<keyword evidence="3 10" id="KW-0812">Transmembrane</keyword>
<accession>A0A5N5DBN9</accession>
<feature type="domain" description="Palmitoyltransferase DHHC" evidence="12">
    <location>
        <begin position="158"/>
        <end position="315"/>
    </location>
</feature>
<evidence type="ECO:0000313" key="14">
    <source>
        <dbReference type="Proteomes" id="UP000325902"/>
    </source>
</evidence>
<evidence type="ECO:0000256" key="5">
    <source>
        <dbReference type="ARBA" id="ARBA00023136"/>
    </source>
</evidence>
<keyword evidence="4 10" id="KW-1133">Transmembrane helix</keyword>
<feature type="transmembrane region" description="Helical" evidence="10">
    <location>
        <begin position="202"/>
        <end position="227"/>
    </location>
</feature>
<feature type="compositionally biased region" description="Low complexity" evidence="11">
    <location>
        <begin position="340"/>
        <end position="356"/>
    </location>
</feature>
<feature type="region of interest" description="Disordered" evidence="11">
    <location>
        <begin position="389"/>
        <end position="430"/>
    </location>
</feature>
<comment type="subcellular location">
    <subcellularLocation>
        <location evidence="1">Membrane</location>
        <topology evidence="1">Multi-pass membrane protein</topology>
    </subcellularLocation>
</comment>
<feature type="region of interest" description="Disordered" evidence="11">
    <location>
        <begin position="333"/>
        <end position="364"/>
    </location>
</feature>
<dbReference type="PANTHER" id="PTHR22883">
    <property type="entry name" value="ZINC FINGER DHHC DOMAIN CONTAINING PROTEIN"/>
    <property type="match status" value="1"/>
</dbReference>
<keyword evidence="6" id="KW-0564">Palmitate</keyword>
<organism evidence="13 14">
    <name type="scientific">Lasiodiplodia theobromae</name>
    <dbReference type="NCBI Taxonomy" id="45133"/>
    <lineage>
        <taxon>Eukaryota</taxon>
        <taxon>Fungi</taxon>
        <taxon>Dikarya</taxon>
        <taxon>Ascomycota</taxon>
        <taxon>Pezizomycotina</taxon>
        <taxon>Dothideomycetes</taxon>
        <taxon>Dothideomycetes incertae sedis</taxon>
        <taxon>Botryosphaeriales</taxon>
        <taxon>Botryosphaeriaceae</taxon>
        <taxon>Lasiodiplodia</taxon>
    </lineage>
</organism>
<dbReference type="InterPro" id="IPR039859">
    <property type="entry name" value="PFA4/ZDH16/20/ERF2-like"/>
</dbReference>
<protein>
    <recommendedName>
        <fullName evidence="10">Palmitoyltransferase</fullName>
        <ecNumber evidence="10">2.3.1.225</ecNumber>
    </recommendedName>
</protein>
<gene>
    <name evidence="13" type="primary">swf-1</name>
    <name evidence="13" type="ORF">DBV05_g6119</name>
</gene>
<dbReference type="EC" id="2.3.1.225" evidence="10"/>
<dbReference type="AlphaFoldDB" id="A0A5N5DBN9"/>
<comment type="catalytic activity">
    <reaction evidence="9 10">
        <text>L-cysteinyl-[protein] + hexadecanoyl-CoA = S-hexadecanoyl-L-cysteinyl-[protein] + CoA</text>
        <dbReference type="Rhea" id="RHEA:36683"/>
        <dbReference type="Rhea" id="RHEA-COMP:10131"/>
        <dbReference type="Rhea" id="RHEA-COMP:11032"/>
        <dbReference type="ChEBI" id="CHEBI:29950"/>
        <dbReference type="ChEBI" id="CHEBI:57287"/>
        <dbReference type="ChEBI" id="CHEBI:57379"/>
        <dbReference type="ChEBI" id="CHEBI:74151"/>
        <dbReference type="EC" id="2.3.1.225"/>
    </reaction>
</comment>
<proteinExistence type="inferred from homology"/>
<dbReference type="InterPro" id="IPR001594">
    <property type="entry name" value="Palmitoyltrfase_DHHC"/>
</dbReference>
<dbReference type="GO" id="GO:0016020">
    <property type="term" value="C:membrane"/>
    <property type="evidence" value="ECO:0007669"/>
    <property type="project" value="UniProtKB-SubCell"/>
</dbReference>
<reference evidence="13 14" key="1">
    <citation type="journal article" date="2019" name="Sci. Rep.">
        <title>A multi-omics analysis of the grapevine pathogen Lasiodiplodia theobromae reveals that temperature affects the expression of virulence- and pathogenicity-related genes.</title>
        <authorList>
            <person name="Felix C."/>
            <person name="Meneses R."/>
            <person name="Goncalves M.F.M."/>
            <person name="Tilleman L."/>
            <person name="Duarte A.S."/>
            <person name="Jorrin-Novo J.V."/>
            <person name="Van de Peer Y."/>
            <person name="Deforce D."/>
            <person name="Van Nieuwerburgh F."/>
            <person name="Esteves A.C."/>
            <person name="Alves A."/>
        </authorList>
    </citation>
    <scope>NUCLEOTIDE SEQUENCE [LARGE SCALE GENOMIC DNA]</scope>
    <source>
        <strain evidence="13 14">LA-SOL3</strain>
    </source>
</reference>
<evidence type="ECO:0000256" key="9">
    <source>
        <dbReference type="ARBA" id="ARBA00048048"/>
    </source>
</evidence>
<dbReference type="Proteomes" id="UP000325902">
    <property type="component" value="Unassembled WGS sequence"/>
</dbReference>
<evidence type="ECO:0000256" key="3">
    <source>
        <dbReference type="ARBA" id="ARBA00022692"/>
    </source>
</evidence>
<comment type="domain">
    <text evidence="10">The DHHC domain is required for palmitoyltransferase activity.</text>
</comment>
<evidence type="ECO:0000256" key="1">
    <source>
        <dbReference type="ARBA" id="ARBA00004141"/>
    </source>
</evidence>
<dbReference type="GO" id="GO:0005783">
    <property type="term" value="C:endoplasmic reticulum"/>
    <property type="evidence" value="ECO:0007669"/>
    <property type="project" value="TreeGrafter"/>
</dbReference>
<comment type="caution">
    <text evidence="13">The sequence shown here is derived from an EMBL/GenBank/DDBJ whole genome shotgun (WGS) entry which is preliminary data.</text>
</comment>
<dbReference type="GO" id="GO:0006612">
    <property type="term" value="P:protein targeting to membrane"/>
    <property type="evidence" value="ECO:0007669"/>
    <property type="project" value="TreeGrafter"/>
</dbReference>
<evidence type="ECO:0000256" key="2">
    <source>
        <dbReference type="ARBA" id="ARBA00022679"/>
    </source>
</evidence>
<feature type="transmembrane region" description="Helical" evidence="10">
    <location>
        <begin position="110"/>
        <end position="127"/>
    </location>
</feature>
<dbReference type="OrthoDB" id="9909019at2759"/>
<evidence type="ECO:0000259" key="12">
    <source>
        <dbReference type="Pfam" id="PF01529"/>
    </source>
</evidence>
<evidence type="ECO:0000256" key="10">
    <source>
        <dbReference type="RuleBase" id="RU079119"/>
    </source>
</evidence>
<dbReference type="EMBL" id="VCHE01000035">
    <property type="protein sequence ID" value="KAB2575208.1"/>
    <property type="molecule type" value="Genomic_DNA"/>
</dbReference>
<evidence type="ECO:0000256" key="7">
    <source>
        <dbReference type="ARBA" id="ARBA00023288"/>
    </source>
</evidence>
<feature type="transmembrane region" description="Helical" evidence="10">
    <location>
        <begin position="80"/>
        <end position="98"/>
    </location>
</feature>
<keyword evidence="8 10" id="KW-0012">Acyltransferase</keyword>
<comment type="similarity">
    <text evidence="10">Belongs to the DHHC palmitoyltransferase family.</text>
</comment>
<keyword evidence="14" id="KW-1185">Reference proteome</keyword>
<evidence type="ECO:0000256" key="11">
    <source>
        <dbReference type="SAM" id="MobiDB-lite"/>
    </source>
</evidence>
<dbReference type="PANTHER" id="PTHR22883:SF480">
    <property type="entry name" value="PALMITOYLTRANSFERASE SWF1"/>
    <property type="match status" value="1"/>
</dbReference>
<keyword evidence="5 10" id="KW-0472">Membrane</keyword>
<keyword evidence="7" id="KW-0449">Lipoprotein</keyword>
<evidence type="ECO:0000313" key="13">
    <source>
        <dbReference type="EMBL" id="KAB2575208.1"/>
    </source>
</evidence>
<feature type="transmembrane region" description="Helical" evidence="10">
    <location>
        <begin position="6"/>
        <end position="25"/>
    </location>
</feature>
<dbReference type="PROSITE" id="PS50216">
    <property type="entry name" value="DHHC"/>
    <property type="match status" value="1"/>
</dbReference>
<feature type="transmembrane region" description="Helical" evidence="10">
    <location>
        <begin position="278"/>
        <end position="304"/>
    </location>
</feature>
<dbReference type="GO" id="GO:0005794">
    <property type="term" value="C:Golgi apparatus"/>
    <property type="evidence" value="ECO:0007669"/>
    <property type="project" value="TreeGrafter"/>
</dbReference>
<dbReference type="Pfam" id="PF01529">
    <property type="entry name" value="DHHC"/>
    <property type="match status" value="1"/>
</dbReference>
<feature type="compositionally biased region" description="Polar residues" evidence="11">
    <location>
        <begin position="396"/>
        <end position="430"/>
    </location>
</feature>
<name>A0A5N5DBN9_9PEZI</name>
<evidence type="ECO:0000256" key="8">
    <source>
        <dbReference type="ARBA" id="ARBA00023315"/>
    </source>
</evidence>
<evidence type="ECO:0000256" key="4">
    <source>
        <dbReference type="ARBA" id="ARBA00022989"/>
    </source>
</evidence>
<sequence length="488" mass="55067">MEGPLQHIVIAVAALSFLVFTVFFGRLPVFRKTPIGFLHRLIWVHFPALLRRLDGLVTGGRIYKYTTRTWHYLLYEKHPLVIIFFLGLLTGASGLFLFQTYTSLPAYHRLLIPLVLPWPYVFTYLAATTKPNTIINAANHSAQMQAYPYDHILYQPNMTCRTCRLPKPARSKHCPICKTCVARMDHHCIWVNNCVGRENYRWFLALLVSTTLLLLYGAYLALIVYLYPRVYDRFTHYDHAFPAGLLSGWAPWPLRLKGFREDLNTVLVESIKVGGLSVMGVGLLAGLTWPLPLGLLAYHVYLIWAGMTTNEASKWADLRDQMRDGHIYAGKLWGGERNSDSSPGSGQRGRPSTRGGRYAHSRARATSNSFAEFGFTSGEVGRRIAREHNQEKSAAANGSPTTGNAPASDSGYSSDDSCFHSHTNTTRWPNSPCQVLVRTADGEPPRECPPQFVGMVDPDSWQRVWRLADIENIYDLGFWDNLEDVLRG</sequence>